<dbReference type="OrthoDB" id="2187056at2"/>
<dbReference type="RefSeq" id="WP_126809771.1">
    <property type="nucleotide sequence ID" value="NZ_NGKA01000019.1"/>
</dbReference>
<dbReference type="Proteomes" id="UP000287605">
    <property type="component" value="Unassembled WGS sequence"/>
</dbReference>
<dbReference type="AlphaFoldDB" id="A0A430ANI8"/>
<name>A0A430ANI8_9ENTE</name>
<organism evidence="1 2">
    <name type="scientific">Vagococcus elongatus</name>
    <dbReference type="NCBI Taxonomy" id="180344"/>
    <lineage>
        <taxon>Bacteria</taxon>
        <taxon>Bacillati</taxon>
        <taxon>Bacillota</taxon>
        <taxon>Bacilli</taxon>
        <taxon>Lactobacillales</taxon>
        <taxon>Enterococcaceae</taxon>
        <taxon>Vagococcus</taxon>
    </lineage>
</organism>
<evidence type="ECO:0000313" key="2">
    <source>
        <dbReference type="Proteomes" id="UP000287605"/>
    </source>
</evidence>
<evidence type="ECO:0000313" key="1">
    <source>
        <dbReference type="EMBL" id="RSU09688.1"/>
    </source>
</evidence>
<comment type="caution">
    <text evidence="1">The sequence shown here is derived from an EMBL/GenBank/DDBJ whole genome shotgun (WGS) entry which is preliminary data.</text>
</comment>
<accession>A0A430ANI8</accession>
<keyword evidence="2" id="KW-1185">Reference proteome</keyword>
<reference evidence="1 2" key="1">
    <citation type="submission" date="2017-05" db="EMBL/GenBank/DDBJ databases">
        <title>Vagococcus spp. assemblies.</title>
        <authorList>
            <person name="Gulvik C.A."/>
        </authorList>
    </citation>
    <scope>NUCLEOTIDE SEQUENCE [LARGE SCALE GENOMIC DNA]</scope>
    <source>
        <strain evidence="1 2">CCUG 51432</strain>
    </source>
</reference>
<sequence length="182" mass="21722">MHQALVAIIVDRVHNQFSTEQDFCESYLNVEAARWEEWKLGGNTLNNETVQKIKNLFSDYEWMLVQKMIRQAALFPEKRNYIVSEYKRLKTIIAKKWIQTGEATVELITQKDSQSHRERSWKINSMIHLKVSLEYDSWGYDDILTFHLPTMIQRQIEDSPVDLLEWVNENLTESYLYSEQEE</sequence>
<gene>
    <name evidence="1" type="ORF">CBF29_10950</name>
</gene>
<protein>
    <submittedName>
        <fullName evidence="1">Uncharacterized protein</fullName>
    </submittedName>
</protein>
<proteinExistence type="predicted"/>
<dbReference type="EMBL" id="NGKA01000019">
    <property type="protein sequence ID" value="RSU09688.1"/>
    <property type="molecule type" value="Genomic_DNA"/>
</dbReference>